<evidence type="ECO:0000313" key="2">
    <source>
        <dbReference type="EMBL" id="CCN97879.1"/>
    </source>
</evidence>
<feature type="compositionally biased region" description="Basic and acidic residues" evidence="1">
    <location>
        <begin position="82"/>
        <end position="91"/>
    </location>
</feature>
<feature type="compositionally biased region" description="Basic and acidic residues" evidence="1">
    <location>
        <begin position="25"/>
        <end position="43"/>
    </location>
</feature>
<protein>
    <submittedName>
        <fullName evidence="2">Arabidopsis halleri subsp. halleri partial ORF1 and PDF1.5 defensin, clone BAC clone 2M24</fullName>
    </submittedName>
</protein>
<sequence>MRKPKHKRSSSETNLEVLVVCNRTESGRRNESARFRHERETGGNRRKQAATKEKQAETGGNRTESICRRLMALMGQRKEVAWRTRLEDGRSPKPTSRSRKKEDFP</sequence>
<dbReference type="EMBL" id="HF545649">
    <property type="protein sequence ID" value="CCN97879.1"/>
    <property type="molecule type" value="Genomic_DNA"/>
</dbReference>
<dbReference type="AlphaFoldDB" id="K4UNM5"/>
<proteinExistence type="predicted"/>
<name>K4UNM5_ARAHH</name>
<feature type="region of interest" description="Disordered" evidence="1">
    <location>
        <begin position="82"/>
        <end position="105"/>
    </location>
</feature>
<accession>K4UNM5</accession>
<feature type="non-terminal residue" evidence="2">
    <location>
        <position position="1"/>
    </location>
</feature>
<reference evidence="2" key="1">
    <citation type="journal article" date="2013" name="New Phytol.">
        <title>Plant Defensin type 1 (PDF1): protein promiscuity and expression variation within the Arabidopsis genus shed light on zinc tolerance acquisition in Arabidopsis halleri.</title>
        <authorList>
            <person name="Shahzad Z."/>
            <person name="Ranwez V."/>
            <person name="Fizames C."/>
            <person name="Marques L."/>
            <person name="Le Martret B."/>
            <person name="Alassimone J."/>
            <person name="Gode C."/>
            <person name="Lacombe E."/>
            <person name="Castillo T."/>
            <person name="Saumitou-Laprade P."/>
            <person name="Berthomieu P."/>
            <person name="Gosti F."/>
        </authorList>
    </citation>
    <scope>NUCLEOTIDE SEQUENCE</scope>
    <source>
        <tissue evidence="2">Leaves</tissue>
    </source>
</reference>
<dbReference type="EMBL" id="HF545650">
    <property type="protein sequence ID" value="CCN97881.1"/>
    <property type="molecule type" value="Genomic_DNA"/>
</dbReference>
<feature type="region of interest" description="Disordered" evidence="1">
    <location>
        <begin position="24"/>
        <end position="64"/>
    </location>
</feature>
<evidence type="ECO:0000256" key="1">
    <source>
        <dbReference type="SAM" id="MobiDB-lite"/>
    </source>
</evidence>
<organism evidence="2">
    <name type="scientific">Arabidopsis halleri subsp. halleri</name>
    <name type="common">Arabis halleri</name>
    <dbReference type="NCBI Taxonomy" id="81971"/>
    <lineage>
        <taxon>Eukaryota</taxon>
        <taxon>Viridiplantae</taxon>
        <taxon>Streptophyta</taxon>
        <taxon>Embryophyta</taxon>
        <taxon>Tracheophyta</taxon>
        <taxon>Spermatophyta</taxon>
        <taxon>Magnoliopsida</taxon>
        <taxon>eudicotyledons</taxon>
        <taxon>Gunneridae</taxon>
        <taxon>Pentapetalae</taxon>
        <taxon>rosids</taxon>
        <taxon>malvids</taxon>
        <taxon>Brassicales</taxon>
        <taxon>Brassicaceae</taxon>
        <taxon>Camelineae</taxon>
        <taxon>Arabidopsis</taxon>
    </lineage>
</organism>